<reference evidence="7" key="1">
    <citation type="submission" date="2016-11" db="EMBL/GenBank/DDBJ databases">
        <authorList>
            <person name="Varghese N."/>
            <person name="Submissions S."/>
        </authorList>
    </citation>
    <scope>NUCLEOTIDE SEQUENCE [LARGE SCALE GENOMIC DNA]</scope>
    <source>
        <strain evidence="7">DSM 19729</strain>
    </source>
</reference>
<dbReference type="Pfam" id="PF10627">
    <property type="entry name" value="CsgE"/>
    <property type="match status" value="1"/>
</dbReference>
<organism evidence="6 7">
    <name type="scientific">Flavobacterium granuli</name>
    <dbReference type="NCBI Taxonomy" id="280093"/>
    <lineage>
        <taxon>Bacteria</taxon>
        <taxon>Pseudomonadati</taxon>
        <taxon>Bacteroidota</taxon>
        <taxon>Flavobacteriia</taxon>
        <taxon>Flavobacteriales</taxon>
        <taxon>Flavobacteriaceae</taxon>
        <taxon>Flavobacterium</taxon>
    </lineage>
</organism>
<evidence type="ECO:0000256" key="2">
    <source>
        <dbReference type="ARBA" id="ARBA00014024"/>
    </source>
</evidence>
<dbReference type="InterPro" id="IPR053722">
    <property type="entry name" value="Curli_assembly_CsgC/AgfC"/>
</dbReference>
<dbReference type="Proteomes" id="UP000237771">
    <property type="component" value="Unassembled WGS sequence"/>
</dbReference>
<dbReference type="Gene3D" id="2.60.40.2420">
    <property type="match status" value="1"/>
</dbReference>
<evidence type="ECO:0000313" key="8">
    <source>
        <dbReference type="Proteomes" id="UP000237771"/>
    </source>
</evidence>
<evidence type="ECO:0000256" key="3">
    <source>
        <dbReference type="ARBA" id="ARBA00022729"/>
    </source>
</evidence>
<dbReference type="RefSeq" id="WP_084089594.1">
    <property type="nucleotide sequence ID" value="NZ_FQWO01000010.1"/>
</dbReference>
<evidence type="ECO:0000313" key="6">
    <source>
        <dbReference type="EMBL" id="SHH29412.1"/>
    </source>
</evidence>
<keyword evidence="3 4" id="KW-0732">Signal</keyword>
<comment type="function">
    <text evidence="1">May be involved in the biogenesis of curli organelles.</text>
</comment>
<evidence type="ECO:0000313" key="7">
    <source>
        <dbReference type="Proteomes" id="UP000184384"/>
    </source>
</evidence>
<reference evidence="6" key="2">
    <citation type="submission" date="2016-11" db="EMBL/GenBank/DDBJ databases">
        <authorList>
            <person name="Jaros S."/>
            <person name="Januszkiewicz K."/>
            <person name="Wedrychowicz H."/>
        </authorList>
    </citation>
    <scope>NUCLEOTIDE SEQUENCE [LARGE SCALE GENOMIC DNA]</scope>
    <source>
        <strain evidence="6">DSM 19729</strain>
    </source>
</reference>
<dbReference type="AlphaFoldDB" id="A0A1M5RST6"/>
<evidence type="ECO:0000256" key="1">
    <source>
        <dbReference type="ARBA" id="ARBA00003989"/>
    </source>
</evidence>
<dbReference type="Proteomes" id="UP000184384">
    <property type="component" value="Unassembled WGS sequence"/>
</dbReference>
<dbReference type="EMBL" id="FQWO01000010">
    <property type="protein sequence ID" value="SHH29412.1"/>
    <property type="molecule type" value="Genomic_DNA"/>
</dbReference>
<dbReference type="OrthoDB" id="1524955at2"/>
<reference evidence="5 8" key="3">
    <citation type="submission" date="2018-03" db="EMBL/GenBank/DDBJ databases">
        <title>Genomic Encyclopedia of Archaeal and Bacterial Type Strains, Phase II (KMG-II): from individual species to whole genera.</title>
        <authorList>
            <person name="Goeker M."/>
        </authorList>
    </citation>
    <scope>NUCLEOTIDE SEQUENCE [LARGE SCALE GENOMIC DNA]</scope>
    <source>
        <strain evidence="5 8">DSM 17797</strain>
    </source>
</reference>
<feature type="chain" id="PRO_5013268580" description="Curli production assembly/transport component CsgE" evidence="4">
    <location>
        <begin position="23"/>
        <end position="246"/>
    </location>
</feature>
<dbReference type="STRING" id="280093.SAMN05443373_110117"/>
<feature type="signal peptide" evidence="4">
    <location>
        <begin position="1"/>
        <end position="22"/>
    </location>
</feature>
<name>A0A1M5RST6_9FLAO</name>
<sequence>MKYLTSYCVCIIFIFNIQVAFSQTEFKEVKAKIEIEQVEDVLSIVAMVENLKSEYKNISFILYVSKTNKTNTNKANNSQDGRATLEPLQKTSLSSTRINIDKTDQIMIALFIYDENNVVIGKDKIMIGGEQKENLKVAIAKPVDGIVMKGIVSNDTKTKLGNDFYDLFFKELAKLNANSSKTVTIQEELTYGRTTKIIVDVEGEIVDEFIAKPDEEFLEYMAVSSSSKVYKYFAMKEKQDKSIFQY</sequence>
<keyword evidence="8" id="KW-1185">Reference proteome</keyword>
<accession>A0A1M5RST6</accession>
<evidence type="ECO:0000256" key="4">
    <source>
        <dbReference type="SAM" id="SignalP"/>
    </source>
</evidence>
<protein>
    <recommendedName>
        <fullName evidence="2">Curli production assembly/transport component CsgE</fullName>
    </recommendedName>
</protein>
<dbReference type="InterPro" id="IPR018900">
    <property type="entry name" value="Curli_CsgE"/>
</dbReference>
<gene>
    <name evidence="5" type="ORF">BC624_1065</name>
    <name evidence="6" type="ORF">SAMN05443373_110117</name>
</gene>
<dbReference type="EMBL" id="PVUB01000006">
    <property type="protein sequence ID" value="PRZ22757.1"/>
    <property type="molecule type" value="Genomic_DNA"/>
</dbReference>
<proteinExistence type="predicted"/>
<evidence type="ECO:0000313" key="5">
    <source>
        <dbReference type="EMBL" id="PRZ22757.1"/>
    </source>
</evidence>